<accession>A0A6G0YK80</accession>
<sequence>MSSDALKRSCLLEHFNINYATKRDTNDAVSVELWVTEMLSYREDCPVLYYKNQGANDSILDSEDFGLILMTHFQKQLIVKFGNEKICIDGTHGTNAYDIQLYTLMIIDKFGSGCPVAFCFSNRSDERIFQLFFDVVKSKVGHIQSIVFMSDDAPAFYNVWVNVMGPATHKLLLKKHLAKLSKNHISKPSINETNAIVRSKSGNIGDYHSQMNVEVFRSWFIEMLQSLEEACVIVMDNAAYHSMLVDNFPKSNARKSDIQEWMPKKNITFSSLETVAELHERVKLLLPTQKKYELDEVALKMGH</sequence>
<proteinExistence type="predicted"/>
<reference evidence="2 3" key="1">
    <citation type="submission" date="2019-08" db="EMBL/GenBank/DDBJ databases">
        <title>Whole genome of Aphis craccivora.</title>
        <authorList>
            <person name="Voronova N.V."/>
            <person name="Shulinski R.S."/>
            <person name="Bandarenka Y.V."/>
            <person name="Zhorov D.G."/>
            <person name="Warner D."/>
        </authorList>
    </citation>
    <scope>NUCLEOTIDE SEQUENCE [LARGE SCALE GENOMIC DNA]</scope>
    <source>
        <strain evidence="2">180601</strain>
        <tissue evidence="2">Whole Body</tissue>
    </source>
</reference>
<evidence type="ECO:0000259" key="1">
    <source>
        <dbReference type="Pfam" id="PF21056"/>
    </source>
</evidence>
<feature type="non-terminal residue" evidence="2">
    <location>
        <position position="303"/>
    </location>
</feature>
<dbReference type="InterPro" id="IPR036397">
    <property type="entry name" value="RNaseH_sf"/>
</dbReference>
<gene>
    <name evidence="2" type="ORF">FWK35_00007093</name>
</gene>
<dbReference type="PANTHER" id="PTHR33939:SF1">
    <property type="entry name" value="DUF4371 DOMAIN-CONTAINING PROTEIN"/>
    <property type="match status" value="1"/>
</dbReference>
<dbReference type="PANTHER" id="PTHR33939">
    <property type="entry name" value="PROTEIN CBG22215"/>
    <property type="match status" value="1"/>
</dbReference>
<evidence type="ECO:0000313" key="2">
    <source>
        <dbReference type="EMBL" id="KAF0757599.1"/>
    </source>
</evidence>
<dbReference type="Gene3D" id="3.30.420.10">
    <property type="entry name" value="Ribonuclease H-like superfamily/Ribonuclease H"/>
    <property type="match status" value="1"/>
</dbReference>
<organism evidence="2 3">
    <name type="scientific">Aphis craccivora</name>
    <name type="common">Cowpea aphid</name>
    <dbReference type="NCBI Taxonomy" id="307492"/>
    <lineage>
        <taxon>Eukaryota</taxon>
        <taxon>Metazoa</taxon>
        <taxon>Ecdysozoa</taxon>
        <taxon>Arthropoda</taxon>
        <taxon>Hexapoda</taxon>
        <taxon>Insecta</taxon>
        <taxon>Pterygota</taxon>
        <taxon>Neoptera</taxon>
        <taxon>Paraneoptera</taxon>
        <taxon>Hemiptera</taxon>
        <taxon>Sternorrhyncha</taxon>
        <taxon>Aphidomorpha</taxon>
        <taxon>Aphidoidea</taxon>
        <taxon>Aphididae</taxon>
        <taxon>Aphidini</taxon>
        <taxon>Aphis</taxon>
        <taxon>Aphis</taxon>
    </lineage>
</organism>
<name>A0A6G0YK80_APHCR</name>
<keyword evidence="3" id="KW-1185">Reference proteome</keyword>
<dbReference type="Pfam" id="PF21056">
    <property type="entry name" value="ZSWIM1-3_RNaseH-like"/>
    <property type="match status" value="1"/>
</dbReference>
<comment type="caution">
    <text evidence="2">The sequence shown here is derived from an EMBL/GenBank/DDBJ whole genome shotgun (WGS) entry which is preliminary data.</text>
</comment>
<evidence type="ECO:0000313" key="3">
    <source>
        <dbReference type="Proteomes" id="UP000478052"/>
    </source>
</evidence>
<dbReference type="Proteomes" id="UP000478052">
    <property type="component" value="Unassembled WGS sequence"/>
</dbReference>
<dbReference type="GO" id="GO:0003676">
    <property type="term" value="F:nucleic acid binding"/>
    <property type="evidence" value="ECO:0007669"/>
    <property type="project" value="InterPro"/>
</dbReference>
<dbReference type="OrthoDB" id="10031901at2759"/>
<dbReference type="EMBL" id="VUJU01003529">
    <property type="protein sequence ID" value="KAF0757599.1"/>
    <property type="molecule type" value="Genomic_DNA"/>
</dbReference>
<dbReference type="AlphaFoldDB" id="A0A6G0YK80"/>
<protein>
    <submittedName>
        <fullName evidence="2">MULE domain-containing protein</fullName>
    </submittedName>
</protein>
<feature type="domain" description="ZSWIM1/3 RNaseH-like" evidence="1">
    <location>
        <begin position="66"/>
        <end position="149"/>
    </location>
</feature>
<dbReference type="InterPro" id="IPR048324">
    <property type="entry name" value="ZSWIM1-3_RNaseH-like"/>
</dbReference>